<feature type="transmembrane region" description="Helical" evidence="1">
    <location>
        <begin position="9"/>
        <end position="27"/>
    </location>
</feature>
<dbReference type="NCBIfam" id="TIGR02046">
    <property type="entry name" value="sdhC_b558_fam"/>
    <property type="match status" value="1"/>
</dbReference>
<feature type="transmembrane region" description="Helical" evidence="1">
    <location>
        <begin position="116"/>
        <end position="136"/>
    </location>
</feature>
<evidence type="ECO:0000313" key="3">
    <source>
        <dbReference type="Proteomes" id="UP000188235"/>
    </source>
</evidence>
<dbReference type="InterPro" id="IPR011138">
    <property type="entry name" value="Cytochrome_b-558"/>
</dbReference>
<dbReference type="OrthoDB" id="9788081at2"/>
<organism evidence="2 3">
    <name type="scientific">Tessaracoccus flavescens</name>
    <dbReference type="NCBI Taxonomy" id="399497"/>
    <lineage>
        <taxon>Bacteria</taxon>
        <taxon>Bacillati</taxon>
        <taxon>Actinomycetota</taxon>
        <taxon>Actinomycetes</taxon>
        <taxon>Propionibacteriales</taxon>
        <taxon>Propionibacteriaceae</taxon>
        <taxon>Tessaracoccus</taxon>
    </lineage>
</organism>
<feature type="transmembrane region" description="Helical" evidence="1">
    <location>
        <begin position="196"/>
        <end position="224"/>
    </location>
</feature>
<dbReference type="SUPFAM" id="SSF81343">
    <property type="entry name" value="Fumarate reductase respiratory complex transmembrane subunits"/>
    <property type="match status" value="1"/>
</dbReference>
<sequence>MRSTVVKKVIMAVSGLIMIAFLLMHMYGNLKMFMGAEAFDHYAHWLKGQTDDGGILYPILPAGWFIWIFRFALVLAVILHIWSAYTLSRATLANRGDRYVNKKTRVQTYSARTMRWGGVIILAFLIFHLIQFTIVPGSMGGTADEPHTMVLAGFKLWWMVAIYAVCMVLVCMHVRHGFWSAFATLGANTSANARKWLNILAIIVAVALFVGFMSMPVAVLFGAIS</sequence>
<dbReference type="Proteomes" id="UP000188235">
    <property type="component" value="Chromosome"/>
</dbReference>
<evidence type="ECO:0000313" key="2">
    <source>
        <dbReference type="EMBL" id="AQP51845.1"/>
    </source>
</evidence>
<reference evidence="2 3" key="1">
    <citation type="journal article" date="2008" name="Int. J. Syst. Evol. Microbiol.">
        <title>Tessaracoccus flavescens sp. nov., isolated from marine sediment.</title>
        <authorList>
            <person name="Lee D.W."/>
            <person name="Lee S.D."/>
        </authorList>
    </citation>
    <scope>NUCLEOTIDE SEQUENCE [LARGE SCALE GENOMIC DNA]</scope>
    <source>
        <strain evidence="2 3">SST-39T</strain>
    </source>
</reference>
<dbReference type="AlphaFoldDB" id="A0A1Q2D0N0"/>
<gene>
    <name evidence="2" type="ORF">BW733_14435</name>
</gene>
<name>A0A1Q2D0N0_9ACTN</name>
<dbReference type="CDD" id="cd03498">
    <property type="entry name" value="SQR_TypeB_2_TM"/>
    <property type="match status" value="1"/>
</dbReference>
<keyword evidence="1" id="KW-0812">Transmembrane</keyword>
<proteinExistence type="predicted"/>
<keyword evidence="1" id="KW-0472">Membrane</keyword>
<dbReference type="InterPro" id="IPR034804">
    <property type="entry name" value="SQR/QFR_C/D"/>
</dbReference>
<protein>
    <submittedName>
        <fullName evidence="2">Succinate dehydrogenase</fullName>
    </submittedName>
</protein>
<feature type="transmembrane region" description="Helical" evidence="1">
    <location>
        <begin position="156"/>
        <end position="175"/>
    </location>
</feature>
<dbReference type="GO" id="GO:0016020">
    <property type="term" value="C:membrane"/>
    <property type="evidence" value="ECO:0007669"/>
    <property type="project" value="InterPro"/>
</dbReference>
<keyword evidence="3" id="KW-1185">Reference proteome</keyword>
<dbReference type="Gene3D" id="1.20.1300.10">
    <property type="entry name" value="Fumarate reductase/succinate dehydrogenase, transmembrane subunit"/>
    <property type="match status" value="1"/>
</dbReference>
<keyword evidence="1" id="KW-1133">Transmembrane helix</keyword>
<dbReference type="KEGG" id="tfa:BW733_14435"/>
<accession>A0A1Q2D0N0</accession>
<dbReference type="EMBL" id="CP019607">
    <property type="protein sequence ID" value="AQP51845.1"/>
    <property type="molecule type" value="Genomic_DNA"/>
</dbReference>
<dbReference type="STRING" id="399497.BW733_14435"/>
<evidence type="ECO:0000256" key="1">
    <source>
        <dbReference type="SAM" id="Phobius"/>
    </source>
</evidence>
<feature type="transmembrane region" description="Helical" evidence="1">
    <location>
        <begin position="64"/>
        <end position="85"/>
    </location>
</feature>